<gene>
    <name evidence="1" type="ORF">JK363_28860</name>
</gene>
<proteinExistence type="predicted"/>
<reference evidence="1 2" key="1">
    <citation type="submission" date="2021-01" db="EMBL/GenBank/DDBJ databases">
        <title>WGS of actinomycetes isolated from Thailand.</title>
        <authorList>
            <person name="Thawai C."/>
        </authorList>
    </citation>
    <scope>NUCLEOTIDE SEQUENCE [LARGE SCALE GENOMIC DNA]</scope>
    <source>
        <strain evidence="1 2">CA1R205</strain>
    </source>
</reference>
<name>A0ABS1NKS6_9ACTN</name>
<organism evidence="1 2">
    <name type="scientific">Streptomyces coffeae</name>
    <dbReference type="NCBI Taxonomy" id="621382"/>
    <lineage>
        <taxon>Bacteria</taxon>
        <taxon>Bacillati</taxon>
        <taxon>Actinomycetota</taxon>
        <taxon>Actinomycetes</taxon>
        <taxon>Kitasatosporales</taxon>
        <taxon>Streptomycetaceae</taxon>
        <taxon>Streptomyces</taxon>
    </lineage>
</organism>
<protein>
    <submittedName>
        <fullName evidence="1">Uncharacterized protein</fullName>
    </submittedName>
</protein>
<accession>A0ABS1NKS6</accession>
<keyword evidence="2" id="KW-1185">Reference proteome</keyword>
<comment type="caution">
    <text evidence="1">The sequence shown here is derived from an EMBL/GenBank/DDBJ whole genome shotgun (WGS) entry which is preliminary data.</text>
</comment>
<dbReference type="EMBL" id="JAERRF010000020">
    <property type="protein sequence ID" value="MBL1100603.1"/>
    <property type="molecule type" value="Genomic_DNA"/>
</dbReference>
<sequence>MTMVTRMVTHADLDDVATDVRQISVSARLEAVLADGRSLVLLDDRGWSVSGSVDIRAWISAEDVESDTRIVVGPDEPFDGRTHEQMAADHWSSLASILRHQGVDVDAQELERLPHDVVLSERLRAWIA</sequence>
<dbReference type="RefSeq" id="WP_201879264.1">
    <property type="nucleotide sequence ID" value="NZ_JAERRF010000020.1"/>
</dbReference>
<evidence type="ECO:0000313" key="1">
    <source>
        <dbReference type="EMBL" id="MBL1100603.1"/>
    </source>
</evidence>
<evidence type="ECO:0000313" key="2">
    <source>
        <dbReference type="Proteomes" id="UP000634229"/>
    </source>
</evidence>
<dbReference type="Proteomes" id="UP000634229">
    <property type="component" value="Unassembled WGS sequence"/>
</dbReference>